<keyword evidence="1" id="KW-0812">Transmembrane</keyword>
<comment type="caution">
    <text evidence="2">The sequence shown here is derived from an EMBL/GenBank/DDBJ whole genome shotgun (WGS) entry which is preliminary data.</text>
</comment>
<evidence type="ECO:0000256" key="1">
    <source>
        <dbReference type="SAM" id="Phobius"/>
    </source>
</evidence>
<evidence type="ECO:0000313" key="3">
    <source>
        <dbReference type="Proteomes" id="UP000547510"/>
    </source>
</evidence>
<keyword evidence="3" id="KW-1185">Reference proteome</keyword>
<dbReference type="Proteomes" id="UP000547510">
    <property type="component" value="Unassembled WGS sequence"/>
</dbReference>
<keyword evidence="1" id="KW-1133">Transmembrane helix</keyword>
<accession>A0A841CBI1</accession>
<proteinExistence type="predicted"/>
<keyword evidence="1" id="KW-0472">Membrane</keyword>
<protein>
    <submittedName>
        <fullName evidence="2">Uncharacterized protein</fullName>
    </submittedName>
</protein>
<evidence type="ECO:0000313" key="2">
    <source>
        <dbReference type="EMBL" id="MBB5953528.1"/>
    </source>
</evidence>
<dbReference type="AlphaFoldDB" id="A0A841CBI1"/>
<gene>
    <name evidence="2" type="ORF">FHS29_000098</name>
</gene>
<dbReference type="EMBL" id="JACHJN010000001">
    <property type="protein sequence ID" value="MBB5953528.1"/>
    <property type="molecule type" value="Genomic_DNA"/>
</dbReference>
<organism evidence="2 3">
    <name type="scientific">Saccharothrix tamanrassetensis</name>
    <dbReference type="NCBI Taxonomy" id="1051531"/>
    <lineage>
        <taxon>Bacteria</taxon>
        <taxon>Bacillati</taxon>
        <taxon>Actinomycetota</taxon>
        <taxon>Actinomycetes</taxon>
        <taxon>Pseudonocardiales</taxon>
        <taxon>Pseudonocardiaceae</taxon>
        <taxon>Saccharothrix</taxon>
    </lineage>
</organism>
<name>A0A841CBI1_9PSEU</name>
<sequence length="85" mass="8920">MSRPPGFFEQPVWTGLGLLVVCAGPLALLAGLGGYVPDDDRLGVRPPFTTSHLVAGEEVVEVGTGIPVEVHPTRDLFRLVADPSG</sequence>
<reference evidence="2 3" key="1">
    <citation type="submission" date="2020-08" db="EMBL/GenBank/DDBJ databases">
        <title>Genomic Encyclopedia of Type Strains, Phase III (KMG-III): the genomes of soil and plant-associated and newly described type strains.</title>
        <authorList>
            <person name="Whitman W."/>
        </authorList>
    </citation>
    <scope>NUCLEOTIDE SEQUENCE [LARGE SCALE GENOMIC DNA]</scope>
    <source>
        <strain evidence="2 3">CECT 8640</strain>
    </source>
</reference>
<dbReference type="RefSeq" id="WP_184687163.1">
    <property type="nucleotide sequence ID" value="NZ_JACHJN010000001.1"/>
</dbReference>
<feature type="transmembrane region" description="Helical" evidence="1">
    <location>
        <begin position="12"/>
        <end position="36"/>
    </location>
</feature>